<reference evidence="1 2" key="1">
    <citation type="journal article" date="2022" name="Res Sq">
        <title>Evolution of multicellular longitudinally dividing oral cavity symbionts (Neisseriaceae).</title>
        <authorList>
            <person name="Nyongesa S."/>
            <person name="Weber P."/>
            <person name="Bernet E."/>
            <person name="Pullido F."/>
            <person name="Nieckarz M."/>
            <person name="Delaby M."/>
            <person name="Nieves C."/>
            <person name="Viehboeck T."/>
            <person name="Krause N."/>
            <person name="Rivera-Millot A."/>
            <person name="Nakamura A."/>
            <person name="Vischer N."/>
            <person name="VanNieuwenhze M."/>
            <person name="Brun Y."/>
            <person name="Cava F."/>
            <person name="Bulgheresi S."/>
            <person name="Veyrier F."/>
        </authorList>
    </citation>
    <scope>NUCLEOTIDE SEQUENCE [LARGE SCALE GENOMIC DNA]</scope>
    <source>
        <strain evidence="1 2">SN4</strain>
    </source>
</reference>
<gene>
    <name evidence="1" type="ORF">LVJ82_13830</name>
</gene>
<protein>
    <submittedName>
        <fullName evidence="1">Uncharacterized protein</fullName>
    </submittedName>
</protein>
<accession>A0ABY4DYD2</accession>
<keyword evidence="2" id="KW-1185">Reference proteome</keyword>
<dbReference type="Proteomes" id="UP000832011">
    <property type="component" value="Chromosome"/>
</dbReference>
<proteinExistence type="predicted"/>
<evidence type="ECO:0000313" key="1">
    <source>
        <dbReference type="EMBL" id="UOO88538.1"/>
    </source>
</evidence>
<dbReference type="EMBL" id="CP091511">
    <property type="protein sequence ID" value="UOO88538.1"/>
    <property type="molecule type" value="Genomic_DNA"/>
</dbReference>
<sequence>MCDVTLISPSFFTSKSDVLTMIQECTADLLVLPAWADTATTDDAVFDYPSVAEIQAVLSKGQLLYCQQSRSNKAPRNLILSRKNATSLGRVLSAEEINADAAAFLKRLRKRRSVEIKKHRIVFVFADEASALADVPEVDLQADLLLCPLSVRPMPWTKISRPLKILSKTASLGMVAHNNGNNIKTLSKTTTSIKLINHGEENSDASVWHADSKTFTLSIPLAD</sequence>
<name>A0ABY4DYD2_9NEIS</name>
<evidence type="ECO:0000313" key="2">
    <source>
        <dbReference type="Proteomes" id="UP000832011"/>
    </source>
</evidence>
<organism evidence="1 2">
    <name type="scientific">Vitreoscilla massiliensis</name>
    <dbReference type="NCBI Taxonomy" id="1689272"/>
    <lineage>
        <taxon>Bacteria</taxon>
        <taxon>Pseudomonadati</taxon>
        <taxon>Pseudomonadota</taxon>
        <taxon>Betaproteobacteria</taxon>
        <taxon>Neisseriales</taxon>
        <taxon>Neisseriaceae</taxon>
        <taxon>Vitreoscilla</taxon>
    </lineage>
</organism>
<dbReference type="RefSeq" id="WP_058357777.1">
    <property type="nucleotide sequence ID" value="NZ_CABKVG010000010.1"/>
</dbReference>